<comment type="caution">
    <text evidence="5">The sequence shown here is derived from an EMBL/GenBank/DDBJ whole genome shotgun (WGS) entry which is preliminary data.</text>
</comment>
<dbReference type="EMBL" id="PIPF01000002">
    <property type="protein sequence ID" value="RWU85038.1"/>
    <property type="molecule type" value="Genomic_DNA"/>
</dbReference>
<dbReference type="Pfam" id="PF00300">
    <property type="entry name" value="His_Phos_1"/>
    <property type="match status" value="1"/>
</dbReference>
<evidence type="ECO:0000256" key="2">
    <source>
        <dbReference type="ARBA" id="ARBA00023235"/>
    </source>
</evidence>
<protein>
    <submittedName>
        <fullName evidence="5">Histidine phosphatase family protein</fullName>
    </submittedName>
</protein>
<dbReference type="GO" id="GO:0005737">
    <property type="term" value="C:cytoplasm"/>
    <property type="evidence" value="ECO:0007669"/>
    <property type="project" value="TreeGrafter"/>
</dbReference>
<dbReference type="InterPro" id="IPR029033">
    <property type="entry name" value="His_PPase_superfam"/>
</dbReference>
<name>A0A444B9D3_9MICO</name>
<reference evidence="5 6" key="1">
    <citation type="journal article" date="2009" name="Int. J. Syst. Evol. Microbiol.">
        <title>Janibacter hoylei sp. nov., Bacillus isronensis sp. nov. and Bacillus aryabhattai sp. nov., isolated from cryotubes used for collecting air from the upper atmosphere.</title>
        <authorList>
            <person name="Shivaji S."/>
            <person name="Chaturvedi P."/>
            <person name="Begum Z."/>
            <person name="Pindi P.K."/>
            <person name="Manorama R."/>
            <person name="Padmanaban D.A."/>
            <person name="Shouche Y.S."/>
            <person name="Pawar S."/>
            <person name="Vaishampayan P."/>
            <person name="Dutt C.B."/>
            <person name="Datta G.N."/>
            <person name="Manchanda R.K."/>
            <person name="Rao U.R."/>
            <person name="Bhargava P.M."/>
            <person name="Narlikar J.V."/>
        </authorList>
    </citation>
    <scope>NUCLEOTIDE SEQUENCE [LARGE SCALE GENOMIC DNA]</scope>
    <source>
        <strain evidence="5 6">PVAS-1</strain>
    </source>
</reference>
<evidence type="ECO:0000256" key="1">
    <source>
        <dbReference type="ARBA" id="ARBA00023152"/>
    </source>
</evidence>
<feature type="binding site" evidence="4">
    <location>
        <position position="78"/>
    </location>
    <ligand>
        <name>substrate</name>
    </ligand>
</feature>
<evidence type="ECO:0000313" key="5">
    <source>
        <dbReference type="EMBL" id="RWU85038.1"/>
    </source>
</evidence>
<dbReference type="InterPro" id="IPR050275">
    <property type="entry name" value="PGM_Phosphatase"/>
</dbReference>
<dbReference type="GO" id="GO:0016791">
    <property type="term" value="F:phosphatase activity"/>
    <property type="evidence" value="ECO:0007669"/>
    <property type="project" value="TreeGrafter"/>
</dbReference>
<keyword evidence="2" id="KW-0413">Isomerase</keyword>
<dbReference type="PANTHER" id="PTHR48100:SF1">
    <property type="entry name" value="HISTIDINE PHOSPHATASE FAMILY PROTEIN-RELATED"/>
    <property type="match status" value="1"/>
</dbReference>
<gene>
    <name evidence="5" type="ORF">CWN80_02465</name>
</gene>
<dbReference type="SUPFAM" id="SSF53254">
    <property type="entry name" value="Phosphoglycerate mutase-like"/>
    <property type="match status" value="1"/>
</dbReference>
<accession>A0A444B9D3</accession>
<keyword evidence="1" id="KW-0324">Glycolysis</keyword>
<dbReference type="InterPro" id="IPR001345">
    <property type="entry name" value="PG/BPGM_mutase_AS"/>
</dbReference>
<dbReference type="Gene3D" id="3.40.50.1240">
    <property type="entry name" value="Phosphoglycerate mutase-like"/>
    <property type="match status" value="1"/>
</dbReference>
<keyword evidence="6" id="KW-1185">Reference proteome</keyword>
<dbReference type="CDD" id="cd07067">
    <property type="entry name" value="HP_PGM_like"/>
    <property type="match status" value="1"/>
</dbReference>
<organism evidence="5 6">
    <name type="scientific">Janibacter hoylei PVAS-1</name>
    <dbReference type="NCBI Taxonomy" id="1210046"/>
    <lineage>
        <taxon>Bacteria</taxon>
        <taxon>Bacillati</taxon>
        <taxon>Actinomycetota</taxon>
        <taxon>Actinomycetes</taxon>
        <taxon>Micrococcales</taxon>
        <taxon>Intrasporangiaceae</taxon>
        <taxon>Janibacter</taxon>
    </lineage>
</organism>
<dbReference type="PIRSF" id="PIRSF000709">
    <property type="entry name" value="6PFK_2-Ptase"/>
    <property type="match status" value="1"/>
</dbReference>
<proteinExistence type="predicted"/>
<dbReference type="OrthoDB" id="4697614at2"/>
<feature type="binding site" evidence="4">
    <location>
        <begin position="17"/>
        <end position="24"/>
    </location>
    <ligand>
        <name>substrate</name>
    </ligand>
</feature>
<dbReference type="AlphaFoldDB" id="A0A444B9D3"/>
<dbReference type="InterPro" id="IPR013078">
    <property type="entry name" value="His_Pase_superF_clade-1"/>
</dbReference>
<dbReference type="SMART" id="SM00855">
    <property type="entry name" value="PGAM"/>
    <property type="match status" value="1"/>
</dbReference>
<feature type="active site" description="Tele-phosphohistidine intermediate" evidence="3">
    <location>
        <position position="18"/>
    </location>
</feature>
<feature type="active site" description="Proton donor/acceptor" evidence="3">
    <location>
        <position position="107"/>
    </location>
</feature>
<evidence type="ECO:0000256" key="3">
    <source>
        <dbReference type="PIRSR" id="PIRSR613078-1"/>
    </source>
</evidence>
<evidence type="ECO:0000313" key="6">
    <source>
        <dbReference type="Proteomes" id="UP000288711"/>
    </source>
</evidence>
<dbReference type="PANTHER" id="PTHR48100">
    <property type="entry name" value="BROAD-SPECIFICITY PHOSPHATASE YOR283W-RELATED"/>
    <property type="match status" value="1"/>
</dbReference>
<sequence>MPTTVATVSPTRVHLIRHGQSTWNRDGLVQGAYRGRNQSVLTDEGRAQAARAGLALGALVGPPRHEHSLDLWSSDLMRTMQTAEIISVALRPIRWIASVRNEPGLREQALGELEGERTDALQAQPVPEGEHISEIRWGGGESMRDVFERVGDWFAPALIEQPDHLVVVSHEHTIRAALAWLRSRSHRDIDWDEPIDAGSVTTVDVVD</sequence>
<dbReference type="Proteomes" id="UP000288711">
    <property type="component" value="Unassembled WGS sequence"/>
</dbReference>
<evidence type="ECO:0000256" key="4">
    <source>
        <dbReference type="PIRSR" id="PIRSR613078-2"/>
    </source>
</evidence>
<dbReference type="PROSITE" id="PS00175">
    <property type="entry name" value="PG_MUTASE"/>
    <property type="match status" value="1"/>
</dbReference>